<dbReference type="AlphaFoldDB" id="W0ABK9"/>
<feature type="transmembrane region" description="Helical" evidence="5">
    <location>
        <begin position="148"/>
        <end position="168"/>
    </location>
</feature>
<keyword evidence="3 5" id="KW-1133">Transmembrane helix</keyword>
<keyword evidence="4 5" id="KW-0472">Membrane</keyword>
<feature type="transmembrane region" description="Helical" evidence="5">
    <location>
        <begin position="69"/>
        <end position="88"/>
    </location>
</feature>
<evidence type="ECO:0000256" key="3">
    <source>
        <dbReference type="ARBA" id="ARBA00022989"/>
    </source>
</evidence>
<dbReference type="Pfam" id="PF06271">
    <property type="entry name" value="RDD"/>
    <property type="match status" value="1"/>
</dbReference>
<dbReference type="GO" id="GO:0016020">
    <property type="term" value="C:membrane"/>
    <property type="evidence" value="ECO:0007669"/>
    <property type="project" value="UniProtKB-SubCell"/>
</dbReference>
<feature type="transmembrane region" description="Helical" evidence="5">
    <location>
        <begin position="41"/>
        <end position="62"/>
    </location>
</feature>
<dbReference type="EMBL" id="CP006644">
    <property type="protein sequence ID" value="AHE53892.1"/>
    <property type="molecule type" value="Genomic_DNA"/>
</dbReference>
<gene>
    <name evidence="7" type="ORF">NX02_10895</name>
</gene>
<dbReference type="OrthoDB" id="9787732at2"/>
<dbReference type="PATRIC" id="fig|1123269.5.peg.2117"/>
<sequence length="287" mass="32115">MASRFNPRAKFERPFVTPEGIDLKLVIATGGQRTGAFLIDAVIQIVTLLLFSALVGALLAAFGFQKVEYAGVVWLLGFFLLRNGYFIAFELSERAATPGKRMTGIRVVARDGGRLTGDAVIARNLLREIEIFLPLSFLGYQAAEDSSSAAATLVGLGWALLFAFFPLFNRDRLRAGDMIAGTWVVEARRNKLGRNLVAEAEQNQNRFDFTEEQLDAYGVFELQTLENVLRRNDPQAMATVAQTIQHKIGWQGYAHDYDFLTAYYAALRGRLERNLLFGKRRADKYDS</sequence>
<name>W0ABK9_9SPHN</name>
<dbReference type="HOGENOM" id="CLU_054176_1_0_5"/>
<accession>W0ABK9</accession>
<dbReference type="RefSeq" id="WP_025292121.1">
    <property type="nucleotide sequence ID" value="NZ_CP006644.1"/>
</dbReference>
<dbReference type="eggNOG" id="COG1714">
    <property type="taxonomic scope" value="Bacteria"/>
</dbReference>
<evidence type="ECO:0000313" key="8">
    <source>
        <dbReference type="Proteomes" id="UP000018851"/>
    </source>
</evidence>
<reference evidence="7 8" key="1">
    <citation type="submission" date="2013-07" db="EMBL/GenBank/DDBJ databases">
        <title>Completed genome of Sphingomonas sanxanigenens NX02.</title>
        <authorList>
            <person name="Ma T."/>
            <person name="Huang H."/>
            <person name="Wu M."/>
            <person name="Li X."/>
            <person name="Li G."/>
        </authorList>
    </citation>
    <scope>NUCLEOTIDE SEQUENCE [LARGE SCALE GENOMIC DNA]</scope>
    <source>
        <strain evidence="7 8">NX02</strain>
    </source>
</reference>
<evidence type="ECO:0000256" key="4">
    <source>
        <dbReference type="ARBA" id="ARBA00023136"/>
    </source>
</evidence>
<evidence type="ECO:0000256" key="2">
    <source>
        <dbReference type="ARBA" id="ARBA00022692"/>
    </source>
</evidence>
<evidence type="ECO:0000256" key="1">
    <source>
        <dbReference type="ARBA" id="ARBA00004141"/>
    </source>
</evidence>
<dbReference type="PANTHER" id="PTHR38480:SF1">
    <property type="entry name" value="SLR0254 PROTEIN"/>
    <property type="match status" value="1"/>
</dbReference>
<protein>
    <recommendedName>
        <fullName evidence="6">RDD domain-containing protein</fullName>
    </recommendedName>
</protein>
<dbReference type="Proteomes" id="UP000018851">
    <property type="component" value="Chromosome"/>
</dbReference>
<evidence type="ECO:0000259" key="6">
    <source>
        <dbReference type="Pfam" id="PF06271"/>
    </source>
</evidence>
<comment type="subcellular location">
    <subcellularLocation>
        <location evidence="1">Membrane</location>
        <topology evidence="1">Multi-pass membrane protein</topology>
    </subcellularLocation>
</comment>
<dbReference type="STRING" id="1123269.NX02_10895"/>
<proteinExistence type="predicted"/>
<keyword evidence="8" id="KW-1185">Reference proteome</keyword>
<evidence type="ECO:0000313" key="7">
    <source>
        <dbReference type="EMBL" id="AHE53892.1"/>
    </source>
</evidence>
<dbReference type="PANTHER" id="PTHR38480">
    <property type="entry name" value="SLR0254 PROTEIN"/>
    <property type="match status" value="1"/>
</dbReference>
<dbReference type="KEGG" id="ssan:NX02_10895"/>
<feature type="domain" description="RDD" evidence="6">
    <location>
        <begin position="29"/>
        <end position="181"/>
    </location>
</feature>
<evidence type="ECO:0000256" key="5">
    <source>
        <dbReference type="SAM" id="Phobius"/>
    </source>
</evidence>
<dbReference type="InterPro" id="IPR010432">
    <property type="entry name" value="RDD"/>
</dbReference>
<keyword evidence="2 5" id="KW-0812">Transmembrane</keyword>
<organism evidence="7 8">
    <name type="scientific">Sphingomonas sanxanigenens DSM 19645 = NX02</name>
    <dbReference type="NCBI Taxonomy" id="1123269"/>
    <lineage>
        <taxon>Bacteria</taxon>
        <taxon>Pseudomonadati</taxon>
        <taxon>Pseudomonadota</taxon>
        <taxon>Alphaproteobacteria</taxon>
        <taxon>Sphingomonadales</taxon>
        <taxon>Sphingomonadaceae</taxon>
        <taxon>Sphingomonas</taxon>
    </lineage>
</organism>